<dbReference type="RefSeq" id="WP_173765680.1">
    <property type="nucleotide sequence ID" value="NZ_CP048836.1"/>
</dbReference>
<dbReference type="GO" id="GO:0020037">
    <property type="term" value="F:heme binding"/>
    <property type="evidence" value="ECO:0007669"/>
    <property type="project" value="InterPro"/>
</dbReference>
<gene>
    <name evidence="2" type="ORF">G3580_11605</name>
</gene>
<dbReference type="SUPFAM" id="SSF46626">
    <property type="entry name" value="Cytochrome c"/>
    <property type="match status" value="1"/>
</dbReference>
<dbReference type="Proteomes" id="UP000501991">
    <property type="component" value="Chromosome"/>
</dbReference>
<dbReference type="InterPro" id="IPR036909">
    <property type="entry name" value="Cyt_c-like_dom_sf"/>
</dbReference>
<keyword evidence="3" id="KW-1185">Reference proteome</keyword>
<proteinExistence type="predicted"/>
<reference evidence="2 3" key="1">
    <citation type="submission" date="2020-02" db="EMBL/GenBank/DDBJ databases">
        <title>Nitrogenibacter mangrovi gen. nov., sp. nov. isolated from mangrove sediment, a denitrifying betaproteobacterium.</title>
        <authorList>
            <person name="Liao H."/>
            <person name="Tian Y."/>
        </authorList>
    </citation>
    <scope>NUCLEOTIDE SEQUENCE [LARGE SCALE GENOMIC DNA]</scope>
    <source>
        <strain evidence="2 3">M9-3-2</strain>
    </source>
</reference>
<dbReference type="AlphaFoldDB" id="A0A6C1B7L1"/>
<evidence type="ECO:0000313" key="2">
    <source>
        <dbReference type="EMBL" id="QID18224.1"/>
    </source>
</evidence>
<evidence type="ECO:0000256" key="1">
    <source>
        <dbReference type="SAM" id="SignalP"/>
    </source>
</evidence>
<protein>
    <recommendedName>
        <fullName evidence="4">Cytochrome c domain-containing protein</fullName>
    </recommendedName>
</protein>
<evidence type="ECO:0008006" key="4">
    <source>
        <dbReference type="Google" id="ProtNLM"/>
    </source>
</evidence>
<dbReference type="GO" id="GO:0009055">
    <property type="term" value="F:electron transfer activity"/>
    <property type="evidence" value="ECO:0007669"/>
    <property type="project" value="InterPro"/>
</dbReference>
<feature type="chain" id="PRO_5025382461" description="Cytochrome c domain-containing protein" evidence="1">
    <location>
        <begin position="19"/>
        <end position="105"/>
    </location>
</feature>
<keyword evidence="1" id="KW-0732">Signal</keyword>
<name>A0A6C1B7L1_9RHOO</name>
<sequence length="105" mass="11446">MKPLIAMSMLLIGAPVLAADPFEGADEAAGEALHAKYCVACHEMKYGGENGSAIYLRPDHRVRTPGALKSQLTMCTTQLSLDLFPEDEANIGAYLNRHYYKFGTP</sequence>
<evidence type="ECO:0000313" key="3">
    <source>
        <dbReference type="Proteomes" id="UP000501991"/>
    </source>
</evidence>
<feature type="signal peptide" evidence="1">
    <location>
        <begin position="1"/>
        <end position="18"/>
    </location>
</feature>
<dbReference type="EMBL" id="CP048836">
    <property type="protein sequence ID" value="QID18224.1"/>
    <property type="molecule type" value="Genomic_DNA"/>
</dbReference>
<accession>A0A6C1B7L1</accession>
<dbReference type="KEGG" id="azq:G3580_11605"/>
<organism evidence="2 3">
    <name type="scientific">Nitrogeniibacter mangrovi</name>
    <dbReference type="NCBI Taxonomy" id="2016596"/>
    <lineage>
        <taxon>Bacteria</taxon>
        <taxon>Pseudomonadati</taxon>
        <taxon>Pseudomonadota</taxon>
        <taxon>Betaproteobacteria</taxon>
        <taxon>Rhodocyclales</taxon>
        <taxon>Zoogloeaceae</taxon>
        <taxon>Nitrogeniibacter</taxon>
    </lineage>
</organism>